<dbReference type="OrthoDB" id="9797743at2"/>
<name>G9YEL2_9FIRM</name>
<comment type="caution">
    <text evidence="1">The sequence shown here is derived from an EMBL/GenBank/DDBJ whole genome shotgun (WGS) entry which is preliminary data.</text>
</comment>
<evidence type="ECO:0008006" key="3">
    <source>
        <dbReference type="Google" id="ProtNLM"/>
    </source>
</evidence>
<proteinExistence type="predicted"/>
<sequence length="139" mass="14745">MPLKKGVHEILDYAAKNRISCAVASSSPIMQIEKLLGQAGISDRFAYLQSGEDIVRGKPEPDIFLTACAHFDIDPADALVFEDSANGLKAAAAGRIRSVWIPDIAVIPENVADTVWLQASSLAEVPRLLSNGSAEGGGR</sequence>
<dbReference type="eggNOG" id="COG0637">
    <property type="taxonomic scope" value="Bacteria"/>
</dbReference>
<evidence type="ECO:0000313" key="1">
    <source>
        <dbReference type="EMBL" id="EHM44001.1"/>
    </source>
</evidence>
<dbReference type="Proteomes" id="UP000005481">
    <property type="component" value="Unassembled WGS sequence"/>
</dbReference>
<gene>
    <name evidence="1" type="ORF">HMPREF0080_00071</name>
</gene>
<dbReference type="HOGENOM" id="CLU_045011_29_1_9"/>
<keyword evidence="2" id="KW-1185">Reference proteome</keyword>
<dbReference type="NCBIfam" id="TIGR01509">
    <property type="entry name" value="HAD-SF-IA-v3"/>
    <property type="match status" value="1"/>
</dbReference>
<dbReference type="SUPFAM" id="SSF56784">
    <property type="entry name" value="HAD-like"/>
    <property type="match status" value="1"/>
</dbReference>
<reference evidence="1 2" key="1">
    <citation type="submission" date="2011-08" db="EMBL/GenBank/DDBJ databases">
        <authorList>
            <person name="Weinstock G."/>
            <person name="Sodergren E."/>
            <person name="Clifton S."/>
            <person name="Fulton L."/>
            <person name="Fulton B."/>
            <person name="Courtney L."/>
            <person name="Fronick C."/>
            <person name="Harrison M."/>
            <person name="Strong C."/>
            <person name="Farmer C."/>
            <person name="Delahaunty K."/>
            <person name="Markovic C."/>
            <person name="Hall O."/>
            <person name="Minx P."/>
            <person name="Tomlinson C."/>
            <person name="Mitreva M."/>
            <person name="Hou S."/>
            <person name="Chen J."/>
            <person name="Wollam A."/>
            <person name="Pepin K.H."/>
            <person name="Johnson M."/>
            <person name="Bhonagiri V."/>
            <person name="Zhang X."/>
            <person name="Suruliraj S."/>
            <person name="Warren W."/>
            <person name="Chinwalla A."/>
            <person name="Mardis E.R."/>
            <person name="Wilson R.K."/>
        </authorList>
    </citation>
    <scope>NUCLEOTIDE SEQUENCE [LARGE SCALE GENOMIC DNA]</scope>
    <source>
        <strain evidence="1 2">F0357</strain>
    </source>
</reference>
<dbReference type="EMBL" id="AGCJ01000002">
    <property type="protein sequence ID" value="EHM44001.1"/>
    <property type="molecule type" value="Genomic_DNA"/>
</dbReference>
<organism evidence="1 2">
    <name type="scientific">Anaeroglobus geminatus F0357</name>
    <dbReference type="NCBI Taxonomy" id="861450"/>
    <lineage>
        <taxon>Bacteria</taxon>
        <taxon>Bacillati</taxon>
        <taxon>Bacillota</taxon>
        <taxon>Negativicutes</taxon>
        <taxon>Veillonellales</taxon>
        <taxon>Veillonellaceae</taxon>
        <taxon>Anaeroglobus</taxon>
    </lineage>
</organism>
<accession>G9YEL2</accession>
<dbReference type="PANTHER" id="PTHR18901:SF38">
    <property type="entry name" value="PSEUDOURIDINE-5'-PHOSPHATASE"/>
    <property type="match status" value="1"/>
</dbReference>
<evidence type="ECO:0000313" key="2">
    <source>
        <dbReference type="Proteomes" id="UP000005481"/>
    </source>
</evidence>
<protein>
    <recommendedName>
        <fullName evidence="3">HAD hydrolase, family IA, variant 3</fullName>
    </recommendedName>
</protein>
<dbReference type="AlphaFoldDB" id="G9YEL2"/>
<dbReference type="Gene3D" id="3.40.50.1000">
    <property type="entry name" value="HAD superfamily/HAD-like"/>
    <property type="match status" value="1"/>
</dbReference>
<dbReference type="InterPro" id="IPR023214">
    <property type="entry name" value="HAD_sf"/>
</dbReference>
<dbReference type="InterPro" id="IPR006439">
    <property type="entry name" value="HAD-SF_hydro_IA"/>
</dbReference>
<dbReference type="Pfam" id="PF00702">
    <property type="entry name" value="Hydrolase"/>
    <property type="match status" value="1"/>
</dbReference>
<dbReference type="PANTHER" id="PTHR18901">
    <property type="entry name" value="2-DEOXYGLUCOSE-6-PHOSPHATE PHOSPHATASE 2"/>
    <property type="match status" value="1"/>
</dbReference>
<dbReference type="STRING" id="861450.HMPREF0080_00071"/>
<dbReference type="InterPro" id="IPR036412">
    <property type="entry name" value="HAD-like_sf"/>
</dbReference>